<protein>
    <recommendedName>
        <fullName evidence="4">PH domain-containing protein</fullName>
    </recommendedName>
</protein>
<dbReference type="EMBL" id="JBFOHK010000002">
    <property type="protein sequence ID" value="MEW9571868.1"/>
    <property type="molecule type" value="Genomic_DNA"/>
</dbReference>
<evidence type="ECO:0000313" key="2">
    <source>
        <dbReference type="EMBL" id="MEW9571868.1"/>
    </source>
</evidence>
<feature type="transmembrane region" description="Helical" evidence="1">
    <location>
        <begin position="12"/>
        <end position="36"/>
    </location>
</feature>
<accession>A0ABV3QDF7</accession>
<name>A0ABV3QDF7_9GAMM</name>
<organism evidence="2 3">
    <name type="scientific">Rhodanobacter lycopersici</name>
    <dbReference type="NCBI Taxonomy" id="3162487"/>
    <lineage>
        <taxon>Bacteria</taxon>
        <taxon>Pseudomonadati</taxon>
        <taxon>Pseudomonadota</taxon>
        <taxon>Gammaproteobacteria</taxon>
        <taxon>Lysobacterales</taxon>
        <taxon>Rhodanobacteraceae</taxon>
        <taxon>Rhodanobacter</taxon>
    </lineage>
</organism>
<feature type="transmembrane region" description="Helical" evidence="1">
    <location>
        <begin position="42"/>
        <end position="62"/>
    </location>
</feature>
<reference evidence="2 3" key="1">
    <citation type="submission" date="2024-06" db="EMBL/GenBank/DDBJ databases">
        <authorList>
            <person name="Woo H."/>
        </authorList>
    </citation>
    <scope>NUCLEOTIDE SEQUENCE [LARGE SCALE GENOMIC DNA]</scope>
    <source>
        <strain evidence="2 3">Si-c</strain>
    </source>
</reference>
<dbReference type="RefSeq" id="WP_367853937.1">
    <property type="nucleotide sequence ID" value="NZ_JBFOHK010000002.1"/>
</dbReference>
<keyword evidence="3" id="KW-1185">Reference proteome</keyword>
<evidence type="ECO:0000313" key="3">
    <source>
        <dbReference type="Proteomes" id="UP001556220"/>
    </source>
</evidence>
<keyword evidence="1" id="KW-1133">Transmembrane helix</keyword>
<keyword evidence="1" id="KW-0812">Transmembrane</keyword>
<dbReference type="Proteomes" id="UP001556220">
    <property type="component" value="Unassembled WGS sequence"/>
</dbReference>
<evidence type="ECO:0000256" key="1">
    <source>
        <dbReference type="SAM" id="Phobius"/>
    </source>
</evidence>
<evidence type="ECO:0008006" key="4">
    <source>
        <dbReference type="Google" id="ProtNLM"/>
    </source>
</evidence>
<comment type="caution">
    <text evidence="2">The sequence shown here is derived from an EMBL/GenBank/DDBJ whole genome shotgun (WGS) entry which is preliminary data.</text>
</comment>
<proteinExistence type="predicted"/>
<gene>
    <name evidence="2" type="ORF">ABQJ54_08895</name>
</gene>
<sequence length="173" mass="19364">MSSKQAIFEFGGKAAVLLGWASLLTIFATLGALSFVHGESGFPSAFAFFTMFFSVIFGLLLLSKSDVVITDYGIARMLWGWKWKEFRWENVDRVAEFPVSNGQSKYVWALNLFPRTKSGIRFTPSGKMFFTLTMRNPSELIDQLNHFISVHHIGLTVRTTPLAAAEAADRLSI</sequence>
<keyword evidence="1" id="KW-0472">Membrane</keyword>